<evidence type="ECO:0000313" key="1">
    <source>
        <dbReference type="EMBL" id="KAK2553858.1"/>
    </source>
</evidence>
<dbReference type="EMBL" id="JARQWQ010000074">
    <property type="protein sequence ID" value="KAK2553858.1"/>
    <property type="molecule type" value="Genomic_DNA"/>
</dbReference>
<accession>A0AAD9Q3A5</accession>
<proteinExistence type="predicted"/>
<keyword evidence="2" id="KW-1185">Reference proteome</keyword>
<organism evidence="1 2">
    <name type="scientific">Acropora cervicornis</name>
    <name type="common">Staghorn coral</name>
    <dbReference type="NCBI Taxonomy" id="6130"/>
    <lineage>
        <taxon>Eukaryota</taxon>
        <taxon>Metazoa</taxon>
        <taxon>Cnidaria</taxon>
        <taxon>Anthozoa</taxon>
        <taxon>Hexacorallia</taxon>
        <taxon>Scleractinia</taxon>
        <taxon>Astrocoeniina</taxon>
        <taxon>Acroporidae</taxon>
        <taxon>Acropora</taxon>
    </lineage>
</organism>
<reference evidence="1" key="1">
    <citation type="journal article" date="2023" name="G3 (Bethesda)">
        <title>Whole genome assembly and annotation of the endangered Caribbean coral Acropora cervicornis.</title>
        <authorList>
            <person name="Selwyn J.D."/>
            <person name="Vollmer S.V."/>
        </authorList>
    </citation>
    <scope>NUCLEOTIDE SEQUENCE</scope>
    <source>
        <strain evidence="1">K2</strain>
    </source>
</reference>
<dbReference type="Proteomes" id="UP001249851">
    <property type="component" value="Unassembled WGS sequence"/>
</dbReference>
<name>A0AAD9Q3A5_ACRCE</name>
<dbReference type="AlphaFoldDB" id="A0AAD9Q3A5"/>
<sequence length="118" mass="13637">MKPEALRFSLEGGEGNIGKLHHIQNLLDFFKKWNTIAEINTTIQSLKCNGPLENAHNLLKKVTTVFIQTCFKKLNLRTICLKHNKTHHKIKQNTVVLEKNSHQGLKVVAWKKLMHFDL</sequence>
<gene>
    <name evidence="1" type="ORF">P5673_024852</name>
</gene>
<evidence type="ECO:0000313" key="2">
    <source>
        <dbReference type="Proteomes" id="UP001249851"/>
    </source>
</evidence>
<comment type="caution">
    <text evidence="1">The sequence shown here is derived from an EMBL/GenBank/DDBJ whole genome shotgun (WGS) entry which is preliminary data.</text>
</comment>
<reference evidence="1" key="2">
    <citation type="journal article" date="2023" name="Science">
        <title>Genomic signatures of disease resistance in endangered staghorn corals.</title>
        <authorList>
            <person name="Vollmer S.V."/>
            <person name="Selwyn J.D."/>
            <person name="Despard B.A."/>
            <person name="Roesel C.L."/>
        </authorList>
    </citation>
    <scope>NUCLEOTIDE SEQUENCE</scope>
    <source>
        <strain evidence="1">K2</strain>
    </source>
</reference>
<protein>
    <submittedName>
        <fullName evidence="1">Uncharacterized protein</fullName>
    </submittedName>
</protein>